<evidence type="ECO:0000313" key="4">
    <source>
        <dbReference type="Proteomes" id="UP000325690"/>
    </source>
</evidence>
<comment type="caution">
    <text evidence="3">The sequence shown here is derived from an EMBL/GenBank/DDBJ whole genome shotgun (WGS) entry which is preliminary data.</text>
</comment>
<dbReference type="GO" id="GO:0016042">
    <property type="term" value="P:lipid catabolic process"/>
    <property type="evidence" value="ECO:0007669"/>
    <property type="project" value="InterPro"/>
</dbReference>
<dbReference type="EMBL" id="ANBP01000012">
    <property type="protein sequence ID" value="KAB7756542.1"/>
    <property type="molecule type" value="Genomic_DNA"/>
</dbReference>
<dbReference type="GeneID" id="74301980"/>
<proteinExistence type="predicted"/>
<organism evidence="3 4">
    <name type="scientific">Mycolicibacterium phlei DSM 43239 = CCUG 21000</name>
    <dbReference type="NCBI Taxonomy" id="1226750"/>
    <lineage>
        <taxon>Bacteria</taxon>
        <taxon>Bacillati</taxon>
        <taxon>Actinomycetota</taxon>
        <taxon>Actinomycetes</taxon>
        <taxon>Mycobacteriales</taxon>
        <taxon>Mycobacteriaceae</taxon>
        <taxon>Mycolicibacterium</taxon>
    </lineage>
</organism>
<reference evidence="3 4" key="1">
    <citation type="submission" date="2012-10" db="EMBL/GenBank/DDBJ databases">
        <title>The draft sequence of the Mycobacterium pheli genome.</title>
        <authorList>
            <person name="Pettersson B.M.F."/>
            <person name="Das S."/>
            <person name="Dasgupta S."/>
            <person name="Bhattacharya A."/>
            <person name="Kirsebom L.A."/>
        </authorList>
    </citation>
    <scope>NUCLEOTIDE SEQUENCE [LARGE SCALE GENOMIC DNA]</scope>
    <source>
        <strain evidence="3 4">CCUG 21000</strain>
    </source>
</reference>
<dbReference type="RefSeq" id="WP_061481482.1">
    <property type="nucleotide sequence ID" value="NZ_ANBO01000023.1"/>
</dbReference>
<keyword evidence="4" id="KW-1185">Reference proteome</keyword>
<accession>A0A5N5V3N4</accession>
<evidence type="ECO:0000256" key="2">
    <source>
        <dbReference type="SAM" id="SignalP"/>
    </source>
</evidence>
<sequence>MRWRAGAALAAVVAVVLSGCAQSAPSEPNTFDRPTRTLTPPFQGAPTLPPPDLTDDGPGSLVRVEPIVDNESFQENDAAAVKIAFRSTSGSGEPTVVTGLAAIPPGSPPPGGWPVVAFGHEMTGTMNKCAPSRAPDFWGYASQMGTFLSRGFAVALPDFQGLGTEGPEHSILDATTLANNMTDAAKAVRRLSPEVSSRWAAFGVGEGGLAAWAAAERAGIYSGGMDMVGAVAVAPYADLSPLADAAEAGTLNKGEQVRLYMMALQSLSGTPGFELDEHRRGLARDRWTDILDCAPANPTDATRALERISPGDLRPGNVDEVRTRLSDFALPARYPIPGAAPVLVIWGTGDTVVPGTGTDNAVLEACERGEVIEAQRRVGDTKPVNDQVINGALSWMIGRFDGQQPDNFCEDGR</sequence>
<feature type="region of interest" description="Disordered" evidence="1">
    <location>
        <begin position="23"/>
        <end position="59"/>
    </location>
</feature>
<dbReference type="PIRSF" id="PIRSF029171">
    <property type="entry name" value="Esterase_LipA"/>
    <property type="match status" value="1"/>
</dbReference>
<evidence type="ECO:0008006" key="5">
    <source>
        <dbReference type="Google" id="ProtNLM"/>
    </source>
</evidence>
<dbReference type="AlphaFoldDB" id="A0A5N5V3N4"/>
<dbReference type="PANTHER" id="PTHR34853:SF1">
    <property type="entry name" value="LIPASE 5"/>
    <property type="match status" value="1"/>
</dbReference>
<dbReference type="PANTHER" id="PTHR34853">
    <property type="match status" value="1"/>
</dbReference>
<dbReference type="Gene3D" id="3.40.50.1820">
    <property type="entry name" value="alpha/beta hydrolase"/>
    <property type="match status" value="2"/>
</dbReference>
<dbReference type="GO" id="GO:0004806">
    <property type="term" value="F:triacylglycerol lipase activity"/>
    <property type="evidence" value="ECO:0007669"/>
    <property type="project" value="InterPro"/>
</dbReference>
<gene>
    <name evidence="3" type="ORF">MPHL21000_10715</name>
</gene>
<dbReference type="SUPFAM" id="SSF53474">
    <property type="entry name" value="alpha/beta-Hydrolases"/>
    <property type="match status" value="1"/>
</dbReference>
<evidence type="ECO:0000313" key="3">
    <source>
        <dbReference type="EMBL" id="KAB7756542.1"/>
    </source>
</evidence>
<feature type="chain" id="PRO_5024419163" description="Lipase" evidence="2">
    <location>
        <begin position="24"/>
        <end position="413"/>
    </location>
</feature>
<feature type="signal peptide" evidence="2">
    <location>
        <begin position="1"/>
        <end position="23"/>
    </location>
</feature>
<dbReference type="Proteomes" id="UP000325690">
    <property type="component" value="Unassembled WGS sequence"/>
</dbReference>
<dbReference type="InterPro" id="IPR029058">
    <property type="entry name" value="AB_hydrolase_fold"/>
</dbReference>
<keyword evidence="2" id="KW-0732">Signal</keyword>
<dbReference type="Pfam" id="PF03583">
    <property type="entry name" value="LIP"/>
    <property type="match status" value="1"/>
</dbReference>
<dbReference type="PROSITE" id="PS51257">
    <property type="entry name" value="PROKAR_LIPOPROTEIN"/>
    <property type="match status" value="1"/>
</dbReference>
<dbReference type="InterPro" id="IPR005152">
    <property type="entry name" value="Lipase_secreted"/>
</dbReference>
<name>A0A5N5V3N4_MYCPH</name>
<evidence type="ECO:0000256" key="1">
    <source>
        <dbReference type="SAM" id="MobiDB-lite"/>
    </source>
</evidence>
<protein>
    <recommendedName>
        <fullName evidence="5">Lipase</fullName>
    </recommendedName>
</protein>